<dbReference type="Gene3D" id="3.40.50.1240">
    <property type="entry name" value="Phosphoglycerate mutase-like"/>
    <property type="match status" value="1"/>
</dbReference>
<dbReference type="HOGENOM" id="CLU_033323_9_0_9"/>
<dbReference type="SUPFAM" id="SSF53254">
    <property type="entry name" value="Phosphoglycerate mutase-like"/>
    <property type="match status" value="1"/>
</dbReference>
<dbReference type="InterPro" id="IPR051695">
    <property type="entry name" value="Phosphoglycerate_Mutase"/>
</dbReference>
<dbReference type="OrthoDB" id="4131070at2"/>
<protein>
    <submittedName>
        <fullName evidence="4">Alpha-ribazole phosphatase</fullName>
    </submittedName>
</protein>
<dbReference type="GO" id="GO:0005829">
    <property type="term" value="C:cytosol"/>
    <property type="evidence" value="ECO:0007669"/>
    <property type="project" value="TreeGrafter"/>
</dbReference>
<evidence type="ECO:0000256" key="1">
    <source>
        <dbReference type="ARBA" id="ARBA00022801"/>
    </source>
</evidence>
<dbReference type="GO" id="GO:0045820">
    <property type="term" value="P:negative regulation of glycolytic process"/>
    <property type="evidence" value="ECO:0007669"/>
    <property type="project" value="TreeGrafter"/>
</dbReference>
<organism evidence="4 5">
    <name type="scientific">Bombilactobacillus mellifer</name>
    <dbReference type="NCBI Taxonomy" id="1218492"/>
    <lineage>
        <taxon>Bacteria</taxon>
        <taxon>Bacillati</taxon>
        <taxon>Bacillota</taxon>
        <taxon>Bacilli</taxon>
        <taxon>Lactobacillales</taxon>
        <taxon>Lactobacillaceae</taxon>
        <taxon>Bombilactobacillus</taxon>
    </lineage>
</organism>
<dbReference type="SMART" id="SM00855">
    <property type="entry name" value="PGAM"/>
    <property type="match status" value="1"/>
</dbReference>
<dbReference type="InterPro" id="IPR013078">
    <property type="entry name" value="His_Pase_superF_clade-1"/>
</dbReference>
<dbReference type="RefSeq" id="WP_046317594.1">
    <property type="nucleotide sequence ID" value="NZ_JBHSZT010000005.1"/>
</dbReference>
<dbReference type="PANTHER" id="PTHR46517:SF1">
    <property type="entry name" value="FRUCTOSE-2,6-BISPHOSPHATASE TIGAR"/>
    <property type="match status" value="1"/>
</dbReference>
<gene>
    <name evidence="4" type="ORF">JG30_14610</name>
</gene>
<evidence type="ECO:0000256" key="2">
    <source>
        <dbReference type="PIRSR" id="PIRSR613078-1"/>
    </source>
</evidence>
<reference evidence="4 5" key="1">
    <citation type="submission" date="2015-01" db="EMBL/GenBank/DDBJ databases">
        <title>Comparative genomics of the lactic acid bacteria isolated from the honey bee gut.</title>
        <authorList>
            <person name="Ellegaard K.M."/>
            <person name="Tamarit D."/>
            <person name="Javelind E."/>
            <person name="Olofsson T."/>
            <person name="Andersson S.G."/>
            <person name="Vasquez A."/>
        </authorList>
    </citation>
    <scope>NUCLEOTIDE SEQUENCE [LARGE SCALE GENOMIC DNA]</scope>
    <source>
        <strain evidence="4 5">Bin4</strain>
    </source>
</reference>
<comment type="caution">
    <text evidence="4">The sequence shown here is derived from an EMBL/GenBank/DDBJ whole genome shotgun (WGS) entry which is preliminary data.</text>
</comment>
<dbReference type="GO" id="GO:0004331">
    <property type="term" value="F:fructose-2,6-bisphosphate 2-phosphatase activity"/>
    <property type="evidence" value="ECO:0007669"/>
    <property type="project" value="TreeGrafter"/>
</dbReference>
<feature type="binding site" evidence="3">
    <location>
        <begin position="10"/>
        <end position="17"/>
    </location>
    <ligand>
        <name>substrate</name>
    </ligand>
</feature>
<dbReference type="Pfam" id="PF00300">
    <property type="entry name" value="His_Phos_1"/>
    <property type="match status" value="1"/>
</dbReference>
<evidence type="ECO:0000256" key="3">
    <source>
        <dbReference type="PIRSR" id="PIRSR613078-2"/>
    </source>
</evidence>
<feature type="active site" description="Tele-phosphohistidine intermediate" evidence="2">
    <location>
        <position position="11"/>
    </location>
</feature>
<dbReference type="PATRIC" id="fig|1218492.5.peg.1515"/>
<accession>A0A0F4LT71</accession>
<evidence type="ECO:0000313" key="5">
    <source>
        <dbReference type="Proteomes" id="UP000033558"/>
    </source>
</evidence>
<dbReference type="EMBL" id="JXJQ01000010">
    <property type="protein sequence ID" value="KJY60771.1"/>
    <property type="molecule type" value="Genomic_DNA"/>
</dbReference>
<dbReference type="CDD" id="cd07067">
    <property type="entry name" value="HP_PGM_like"/>
    <property type="match status" value="1"/>
</dbReference>
<feature type="active site" description="Proton donor/acceptor" evidence="2">
    <location>
        <position position="87"/>
    </location>
</feature>
<dbReference type="AlphaFoldDB" id="A0A0F4LT71"/>
<dbReference type="Proteomes" id="UP000033558">
    <property type="component" value="Unassembled WGS sequence"/>
</dbReference>
<dbReference type="InterPro" id="IPR029033">
    <property type="entry name" value="His_PPase_superfam"/>
</dbReference>
<dbReference type="STRING" id="1218492.JG30_14610"/>
<dbReference type="PIRSF" id="PIRSF000709">
    <property type="entry name" value="6PFK_2-Ptase"/>
    <property type="match status" value="1"/>
</dbReference>
<proteinExistence type="predicted"/>
<dbReference type="GO" id="GO:0043456">
    <property type="term" value="P:regulation of pentose-phosphate shunt"/>
    <property type="evidence" value="ECO:0007669"/>
    <property type="project" value="TreeGrafter"/>
</dbReference>
<keyword evidence="1" id="KW-0378">Hydrolase</keyword>
<dbReference type="PROSITE" id="PS00175">
    <property type="entry name" value="PG_MUTASE"/>
    <property type="match status" value="1"/>
</dbReference>
<feature type="binding site" evidence="3">
    <location>
        <position position="60"/>
    </location>
    <ligand>
        <name>substrate</name>
    </ligand>
</feature>
<keyword evidence="5" id="KW-1185">Reference proteome</keyword>
<sequence length="213" mass="24343">MADCNIYLVRHGETLFNTLKRMQGWCDSDLTSRGQAQAIATGKKLQTVKFAEAVFSNLSRAVETGNLILQQLKQPVPRVRYDPNFREVFFGSFEGLEIKDTWQRIAQPQGYHGQSEIIAQKGLPEVRRLMKAADPQHWAESYDQVLQRWRKGLQQIYQQAAPDSNILIVTHGTFIRTLADYHGIDTLKNYPANASVSLLRLSSQEVKFVNYNQ</sequence>
<dbReference type="PANTHER" id="PTHR46517">
    <property type="entry name" value="FRUCTOSE-2,6-BISPHOSPHATASE TIGAR"/>
    <property type="match status" value="1"/>
</dbReference>
<evidence type="ECO:0000313" key="4">
    <source>
        <dbReference type="EMBL" id="KJY60771.1"/>
    </source>
</evidence>
<dbReference type="InterPro" id="IPR001345">
    <property type="entry name" value="PG/BPGM_mutase_AS"/>
</dbReference>
<name>A0A0F4LT71_9LACO</name>